<feature type="transmembrane region" description="Helical" evidence="2">
    <location>
        <begin position="207"/>
        <end position="227"/>
    </location>
</feature>
<dbReference type="AlphaFoldDB" id="A0A6J7IBQ0"/>
<keyword evidence="2" id="KW-1133">Transmembrane helix</keyword>
<evidence type="ECO:0000256" key="1">
    <source>
        <dbReference type="SAM" id="MobiDB-lite"/>
    </source>
</evidence>
<evidence type="ECO:0000313" key="4">
    <source>
        <dbReference type="EMBL" id="CAB4928325.1"/>
    </source>
</evidence>
<sequence>MVGVRLIPEQPLFRTDSERLVWNAIREQMREGDVLISSLRFTDQQAGDVEADLVLLMPDRGIAVIEVKGGQVAYANGEWTTTNGGGKRRIHPVAQARRAKHAVRNFLSRQEGWPHGLPHADWFIAMPFTDVDGDLGPEGRRAQLIDRVDLAQASQLVSAVLAASPEAERLPAGPWVDEAVDLLLHAPGATTAVEGEGRATDSRTGTALALVGVGLVSAIVCALLAWLLGWIGVVVGVGAAALLTAGAVLLARTKRVSHPVVLIGLAVITAAAGGVIATVAVQNNQAPAPQLVVTDCNDNYDPCVPTDPTVTCSEVGVRVRVVGTDEYGLDRDGDGVGCESMPDPGSQTPTAQ</sequence>
<dbReference type="EMBL" id="CAFBMR010000115">
    <property type="protein sequence ID" value="CAB4928325.1"/>
    <property type="molecule type" value="Genomic_DNA"/>
</dbReference>
<gene>
    <name evidence="4" type="ORF">UFOPK3610_01802</name>
</gene>
<dbReference type="InterPro" id="IPR011528">
    <property type="entry name" value="NERD"/>
</dbReference>
<keyword evidence="2" id="KW-0812">Transmembrane</keyword>
<reference evidence="4" key="1">
    <citation type="submission" date="2020-05" db="EMBL/GenBank/DDBJ databases">
        <authorList>
            <person name="Chiriac C."/>
            <person name="Salcher M."/>
            <person name="Ghai R."/>
            <person name="Kavagutti S V."/>
        </authorList>
    </citation>
    <scope>NUCLEOTIDE SEQUENCE</scope>
</reference>
<feature type="transmembrane region" description="Helical" evidence="2">
    <location>
        <begin position="260"/>
        <end position="281"/>
    </location>
</feature>
<accession>A0A6J7IBQ0</accession>
<feature type="transmembrane region" description="Helical" evidence="2">
    <location>
        <begin position="233"/>
        <end position="251"/>
    </location>
</feature>
<proteinExistence type="predicted"/>
<feature type="domain" description="NERD" evidence="3">
    <location>
        <begin position="17"/>
        <end position="110"/>
    </location>
</feature>
<name>A0A6J7IBQ0_9ZZZZ</name>
<dbReference type="Pfam" id="PF08378">
    <property type="entry name" value="NERD"/>
    <property type="match status" value="1"/>
</dbReference>
<keyword evidence="2" id="KW-0472">Membrane</keyword>
<evidence type="ECO:0000256" key="2">
    <source>
        <dbReference type="SAM" id="Phobius"/>
    </source>
</evidence>
<evidence type="ECO:0000259" key="3">
    <source>
        <dbReference type="Pfam" id="PF08378"/>
    </source>
</evidence>
<protein>
    <submittedName>
        <fullName evidence="4">Unannotated protein</fullName>
    </submittedName>
</protein>
<feature type="region of interest" description="Disordered" evidence="1">
    <location>
        <begin position="331"/>
        <end position="352"/>
    </location>
</feature>
<organism evidence="4">
    <name type="scientific">freshwater metagenome</name>
    <dbReference type="NCBI Taxonomy" id="449393"/>
    <lineage>
        <taxon>unclassified sequences</taxon>
        <taxon>metagenomes</taxon>
        <taxon>ecological metagenomes</taxon>
    </lineage>
</organism>